<feature type="region of interest" description="Disordered" evidence="1">
    <location>
        <begin position="51"/>
        <end position="76"/>
    </location>
</feature>
<dbReference type="Proteomes" id="UP001055439">
    <property type="component" value="Chromosome 8"/>
</dbReference>
<evidence type="ECO:0008006" key="4">
    <source>
        <dbReference type="Google" id="ProtNLM"/>
    </source>
</evidence>
<keyword evidence="3" id="KW-1185">Reference proteome</keyword>
<evidence type="ECO:0000313" key="2">
    <source>
        <dbReference type="EMBL" id="URE33804.1"/>
    </source>
</evidence>
<protein>
    <recommendedName>
        <fullName evidence="4">Mediator of RNA polymerase II transcription subunit 30</fullName>
    </recommendedName>
</protein>
<dbReference type="OrthoDB" id="6507044at2759"/>
<evidence type="ECO:0000256" key="1">
    <source>
        <dbReference type="SAM" id="MobiDB-lite"/>
    </source>
</evidence>
<gene>
    <name evidence="2" type="ORF">MUK42_07328</name>
</gene>
<evidence type="ECO:0000313" key="3">
    <source>
        <dbReference type="Proteomes" id="UP001055439"/>
    </source>
</evidence>
<organism evidence="2 3">
    <name type="scientific">Musa troglodytarum</name>
    <name type="common">fe'i banana</name>
    <dbReference type="NCBI Taxonomy" id="320322"/>
    <lineage>
        <taxon>Eukaryota</taxon>
        <taxon>Viridiplantae</taxon>
        <taxon>Streptophyta</taxon>
        <taxon>Embryophyta</taxon>
        <taxon>Tracheophyta</taxon>
        <taxon>Spermatophyta</taxon>
        <taxon>Magnoliopsida</taxon>
        <taxon>Liliopsida</taxon>
        <taxon>Zingiberales</taxon>
        <taxon>Musaceae</taxon>
        <taxon>Musa</taxon>
    </lineage>
</organism>
<sequence length="203" mass="22022">MAAKSKQELGVDGQRHLEETINAAFQILSSMNDELCNPALWSTLSPGHPSAALGGAGDAPVDSSSHPSEAGGGSGGGALDEARLRYRSAVAALRSCIAAIPSATQEAGALDSRADAVEIERLEERASSLRKVFMWLYVQTLQKIYTAWGFDFNYCDSFASCTNLSIYVLFINHIACQHQCFSHLFIAIFPFAEFDGCYFIFHV</sequence>
<name>A0A9E7HPC7_9LILI</name>
<dbReference type="PANTHER" id="PTHR36406">
    <property type="entry name" value="MEDIATOR OF RNA POLYMERASE II TRANSCRIPTION SUBUNIT 30"/>
    <property type="match status" value="1"/>
</dbReference>
<accession>A0A9E7HPC7</accession>
<dbReference type="GO" id="GO:0016592">
    <property type="term" value="C:mediator complex"/>
    <property type="evidence" value="ECO:0007669"/>
    <property type="project" value="InterPro"/>
</dbReference>
<dbReference type="AlphaFoldDB" id="A0A9E7HPC7"/>
<dbReference type="InterPro" id="IPR034568">
    <property type="entry name" value="MED30"/>
</dbReference>
<dbReference type="EMBL" id="CP097510">
    <property type="protein sequence ID" value="URE33804.1"/>
    <property type="molecule type" value="Genomic_DNA"/>
</dbReference>
<proteinExistence type="predicted"/>
<reference evidence="2" key="1">
    <citation type="submission" date="2022-05" db="EMBL/GenBank/DDBJ databases">
        <title>The Musa troglodytarum L. genome provides insights into the mechanism of non-climacteric behaviour and enrichment of carotenoids.</title>
        <authorList>
            <person name="Wang J."/>
        </authorList>
    </citation>
    <scope>NUCLEOTIDE SEQUENCE</scope>
    <source>
        <tissue evidence="2">Leaf</tissue>
    </source>
</reference>
<dbReference type="PANTHER" id="PTHR36406:SF2">
    <property type="entry name" value="MEDIATOR OF RNA POLYMERASE II TRANSCRIPTION SUBUNIT 30"/>
    <property type="match status" value="1"/>
</dbReference>